<evidence type="ECO:0000313" key="2">
    <source>
        <dbReference type="Proteomes" id="UP000789366"/>
    </source>
</evidence>
<sequence>FAYNYTDNTSISLVQDLLKNQKQWKKQIQVERRQELKKLEETERILSLSSEQEFITPEYRQQKREAGIRNYKKFQSMKRQEGFNHLLSLYHDASSFVTLDNLDVKIDEAFTNSHPKNVYTHALEDMQIEYQETSGGVNENEILKRLGQIKDILDGTSHSGVHIGLDMIDSPIEPIEEHEQSKKSSVN</sequence>
<organism evidence="1 2">
    <name type="scientific">Cetraspora pellucida</name>
    <dbReference type="NCBI Taxonomy" id="1433469"/>
    <lineage>
        <taxon>Eukaryota</taxon>
        <taxon>Fungi</taxon>
        <taxon>Fungi incertae sedis</taxon>
        <taxon>Mucoromycota</taxon>
        <taxon>Glomeromycotina</taxon>
        <taxon>Glomeromycetes</taxon>
        <taxon>Diversisporales</taxon>
        <taxon>Gigasporaceae</taxon>
        <taxon>Cetraspora</taxon>
    </lineage>
</organism>
<name>A0ACA9LUS3_9GLOM</name>
<feature type="non-terminal residue" evidence="1">
    <location>
        <position position="1"/>
    </location>
</feature>
<reference evidence="1" key="1">
    <citation type="submission" date="2021-06" db="EMBL/GenBank/DDBJ databases">
        <authorList>
            <person name="Kallberg Y."/>
            <person name="Tangrot J."/>
            <person name="Rosling A."/>
        </authorList>
    </citation>
    <scope>NUCLEOTIDE SEQUENCE</scope>
    <source>
        <strain evidence="1">28 12/20/2015</strain>
    </source>
</reference>
<gene>
    <name evidence="1" type="ORF">SPELUC_LOCUS4883</name>
</gene>
<protein>
    <submittedName>
        <fullName evidence="1">1742_t:CDS:1</fullName>
    </submittedName>
</protein>
<proteinExistence type="predicted"/>
<keyword evidence="2" id="KW-1185">Reference proteome</keyword>
<dbReference type="Proteomes" id="UP000789366">
    <property type="component" value="Unassembled WGS sequence"/>
</dbReference>
<comment type="caution">
    <text evidence="1">The sequence shown here is derived from an EMBL/GenBank/DDBJ whole genome shotgun (WGS) entry which is preliminary data.</text>
</comment>
<evidence type="ECO:0000313" key="1">
    <source>
        <dbReference type="EMBL" id="CAG8542963.1"/>
    </source>
</evidence>
<dbReference type="EMBL" id="CAJVPW010004612">
    <property type="protein sequence ID" value="CAG8542963.1"/>
    <property type="molecule type" value="Genomic_DNA"/>
</dbReference>
<accession>A0ACA9LUS3</accession>